<dbReference type="EMBL" id="NRRL01000112">
    <property type="protein sequence ID" value="MBK1670724.1"/>
    <property type="molecule type" value="Genomic_DNA"/>
</dbReference>
<evidence type="ECO:0000256" key="1">
    <source>
        <dbReference type="ARBA" id="ARBA00004651"/>
    </source>
</evidence>
<reference evidence="12 13" key="1">
    <citation type="journal article" date="2020" name="Microorganisms">
        <title>Osmotic Adaptation and Compatible Solute Biosynthesis of Phototrophic Bacteria as Revealed from Genome Analyses.</title>
        <authorList>
            <person name="Imhoff J.F."/>
            <person name="Rahn T."/>
            <person name="Kunzel S."/>
            <person name="Keller A."/>
            <person name="Neulinger S.C."/>
        </authorList>
    </citation>
    <scope>NUCLEOTIDE SEQUENCE [LARGE SCALE GENOMIC DNA]</scope>
    <source>
        <strain evidence="12 13">DSM 9895</strain>
    </source>
</reference>
<evidence type="ECO:0000256" key="5">
    <source>
        <dbReference type="ARBA" id="ARBA00022597"/>
    </source>
</evidence>
<dbReference type="Proteomes" id="UP001296873">
    <property type="component" value="Unassembled WGS sequence"/>
</dbReference>
<evidence type="ECO:0000256" key="2">
    <source>
        <dbReference type="ARBA" id="ARBA00022448"/>
    </source>
</evidence>
<dbReference type="PANTHER" id="PTHR32196:SF32">
    <property type="entry name" value="XYLOSE TRANSPORT SYSTEM PERMEASE PROTEIN XYLH"/>
    <property type="match status" value="1"/>
</dbReference>
<evidence type="ECO:0000313" key="12">
    <source>
        <dbReference type="EMBL" id="MBK1670724.1"/>
    </source>
</evidence>
<protein>
    <recommendedName>
        <fullName evidence="10">Xylose transport system permease protein XylH</fullName>
    </recommendedName>
</protein>
<evidence type="ECO:0000256" key="7">
    <source>
        <dbReference type="ARBA" id="ARBA00022989"/>
    </source>
</evidence>
<keyword evidence="4" id="KW-0997">Cell inner membrane</keyword>
<comment type="caution">
    <text evidence="12">The sequence shown here is derived from an EMBL/GenBank/DDBJ whole genome shotgun (WGS) entry which is preliminary data.</text>
</comment>
<evidence type="ECO:0000256" key="9">
    <source>
        <dbReference type="ARBA" id="ARBA00035611"/>
    </source>
</evidence>
<sequence>MASETDVSEHSASGSRPRNRLRRLIAQAEIDTRLVGMVVGLLIIWIGFDLVTGGLFITPRNLFNLSLQAAAVAVMATGMVLVLVTRNVDLSVGSLLGVLAMVMGAVQVYVLPDILGYGHPLIWVLTLLIGMALGGLIGLIQGSVIAFGGVPSFIVTLGGLLIWRGAAWWVTQGQTIAPLDENFNVIGGGISGTIGPMWSWVIAVLAVALLYAQMWNARRRRRKFGFPLRPLWAEGAIAVLLAGSIVAVIATMNAYPLPERVAQQILDARGVEPGEGESVYLGHGLAVPVLILAGVAIAIAVLAQRTRFGRHVFAIGGNPEAAELVGVRTRRTVVLVFGLMGVLCAIAAAITSARLQAASNGLGTLDELRVIAAAVIGGTSLAGGVGSVIGAVLGAVVMQSLQSGMALVGIAASLQNIVIGLVLILAVYLDRLYQRRQ</sequence>
<name>A0ABS1DKI1_9PROT</name>
<feature type="transmembrane region" description="Helical" evidence="11">
    <location>
        <begin position="63"/>
        <end position="85"/>
    </location>
</feature>
<feature type="transmembrane region" description="Helical" evidence="11">
    <location>
        <begin position="34"/>
        <end position="57"/>
    </location>
</feature>
<feature type="transmembrane region" description="Helical" evidence="11">
    <location>
        <begin position="370"/>
        <end position="398"/>
    </location>
</feature>
<dbReference type="Pfam" id="PF02653">
    <property type="entry name" value="BPD_transp_2"/>
    <property type="match status" value="2"/>
</dbReference>
<keyword evidence="7 11" id="KW-1133">Transmembrane helix</keyword>
<evidence type="ECO:0000256" key="4">
    <source>
        <dbReference type="ARBA" id="ARBA00022519"/>
    </source>
</evidence>
<feature type="transmembrane region" description="Helical" evidence="11">
    <location>
        <begin position="332"/>
        <end position="350"/>
    </location>
</feature>
<comment type="subcellular location">
    <subcellularLocation>
        <location evidence="1">Cell membrane</location>
        <topology evidence="1">Multi-pass membrane protein</topology>
    </subcellularLocation>
</comment>
<dbReference type="InterPro" id="IPR001851">
    <property type="entry name" value="ABC_transp_permease"/>
</dbReference>
<evidence type="ECO:0000313" key="13">
    <source>
        <dbReference type="Proteomes" id="UP001296873"/>
    </source>
</evidence>
<keyword evidence="3" id="KW-1003">Cell membrane</keyword>
<keyword evidence="6 11" id="KW-0812">Transmembrane</keyword>
<organism evidence="12 13">
    <name type="scientific">Rhodovibrio sodomensis</name>
    <dbReference type="NCBI Taxonomy" id="1088"/>
    <lineage>
        <taxon>Bacteria</taxon>
        <taxon>Pseudomonadati</taxon>
        <taxon>Pseudomonadota</taxon>
        <taxon>Alphaproteobacteria</taxon>
        <taxon>Rhodospirillales</taxon>
        <taxon>Rhodovibrionaceae</taxon>
        <taxon>Rhodovibrio</taxon>
    </lineage>
</organism>
<feature type="transmembrane region" description="Helical" evidence="11">
    <location>
        <begin position="183"/>
        <end position="211"/>
    </location>
</feature>
<evidence type="ECO:0000256" key="3">
    <source>
        <dbReference type="ARBA" id="ARBA00022475"/>
    </source>
</evidence>
<comment type="function">
    <text evidence="9">Part of the binding-protein-dependent transport system for D-xylose. Probably responsible for the translocation of the substrate across the membrane.</text>
</comment>
<feature type="transmembrane region" description="Helical" evidence="11">
    <location>
        <begin position="231"/>
        <end position="252"/>
    </location>
</feature>
<evidence type="ECO:0000256" key="10">
    <source>
        <dbReference type="ARBA" id="ARBA00035686"/>
    </source>
</evidence>
<feature type="transmembrane region" description="Helical" evidence="11">
    <location>
        <begin position="144"/>
        <end position="163"/>
    </location>
</feature>
<keyword evidence="13" id="KW-1185">Reference proteome</keyword>
<feature type="transmembrane region" description="Helical" evidence="11">
    <location>
        <begin position="117"/>
        <end position="137"/>
    </location>
</feature>
<accession>A0ABS1DKI1</accession>
<feature type="transmembrane region" description="Helical" evidence="11">
    <location>
        <begin position="280"/>
        <end position="303"/>
    </location>
</feature>
<keyword evidence="8 11" id="KW-0472">Membrane</keyword>
<feature type="transmembrane region" description="Helical" evidence="11">
    <location>
        <begin position="405"/>
        <end position="429"/>
    </location>
</feature>
<evidence type="ECO:0000256" key="6">
    <source>
        <dbReference type="ARBA" id="ARBA00022692"/>
    </source>
</evidence>
<dbReference type="PANTHER" id="PTHR32196">
    <property type="entry name" value="ABC TRANSPORTER PERMEASE PROTEIN YPHD-RELATED-RELATED"/>
    <property type="match status" value="1"/>
</dbReference>
<dbReference type="CDD" id="cd06579">
    <property type="entry name" value="TM_PBP1_transp_AraH_like"/>
    <property type="match status" value="1"/>
</dbReference>
<evidence type="ECO:0000256" key="8">
    <source>
        <dbReference type="ARBA" id="ARBA00023136"/>
    </source>
</evidence>
<proteinExistence type="predicted"/>
<keyword evidence="2" id="KW-0813">Transport</keyword>
<gene>
    <name evidence="12" type="ORF">CKO28_22140</name>
</gene>
<dbReference type="RefSeq" id="WP_200343168.1">
    <property type="nucleotide sequence ID" value="NZ_NRRL01000112.1"/>
</dbReference>
<keyword evidence="5" id="KW-0762">Sugar transport</keyword>
<feature type="transmembrane region" description="Helical" evidence="11">
    <location>
        <begin position="92"/>
        <end position="111"/>
    </location>
</feature>
<evidence type="ECO:0000256" key="11">
    <source>
        <dbReference type="SAM" id="Phobius"/>
    </source>
</evidence>